<accession>A0A9Q8LIH2</accession>
<proteinExistence type="predicted"/>
<dbReference type="Proteomes" id="UP000756132">
    <property type="component" value="Chromosome 5"/>
</dbReference>
<dbReference type="RefSeq" id="XP_047762393.1">
    <property type="nucleotide sequence ID" value="XM_047905350.1"/>
</dbReference>
<keyword evidence="3" id="KW-1185">Reference proteome</keyword>
<organism evidence="2 3">
    <name type="scientific">Passalora fulva</name>
    <name type="common">Tomato leaf mold</name>
    <name type="synonym">Cladosporium fulvum</name>
    <dbReference type="NCBI Taxonomy" id="5499"/>
    <lineage>
        <taxon>Eukaryota</taxon>
        <taxon>Fungi</taxon>
        <taxon>Dikarya</taxon>
        <taxon>Ascomycota</taxon>
        <taxon>Pezizomycotina</taxon>
        <taxon>Dothideomycetes</taxon>
        <taxon>Dothideomycetidae</taxon>
        <taxon>Mycosphaerellales</taxon>
        <taxon>Mycosphaerellaceae</taxon>
        <taxon>Fulvia</taxon>
    </lineage>
</organism>
<evidence type="ECO:0000313" key="3">
    <source>
        <dbReference type="Proteomes" id="UP000756132"/>
    </source>
</evidence>
<feature type="compositionally biased region" description="Low complexity" evidence="1">
    <location>
        <begin position="99"/>
        <end position="109"/>
    </location>
</feature>
<feature type="region of interest" description="Disordered" evidence="1">
    <location>
        <begin position="30"/>
        <end position="134"/>
    </location>
</feature>
<evidence type="ECO:0000256" key="1">
    <source>
        <dbReference type="SAM" id="MobiDB-lite"/>
    </source>
</evidence>
<reference evidence="2" key="1">
    <citation type="submission" date="2021-12" db="EMBL/GenBank/DDBJ databases">
        <authorList>
            <person name="Zaccaron A."/>
            <person name="Stergiopoulos I."/>
        </authorList>
    </citation>
    <scope>NUCLEOTIDE SEQUENCE</scope>
    <source>
        <strain evidence="2">Race5_Kim</strain>
    </source>
</reference>
<evidence type="ECO:0000313" key="2">
    <source>
        <dbReference type="EMBL" id="UJO18027.1"/>
    </source>
</evidence>
<protein>
    <submittedName>
        <fullName evidence="2">Uncharacterized protein</fullName>
    </submittedName>
</protein>
<dbReference type="EMBL" id="CP090167">
    <property type="protein sequence ID" value="UJO18027.1"/>
    <property type="molecule type" value="Genomic_DNA"/>
</dbReference>
<name>A0A9Q8LIH2_PASFU</name>
<feature type="compositionally biased region" description="Polar residues" evidence="1">
    <location>
        <begin position="61"/>
        <end position="73"/>
    </location>
</feature>
<dbReference type="KEGG" id="ffu:CLAFUR5_06202"/>
<dbReference type="AlphaFoldDB" id="A0A9Q8LIH2"/>
<reference evidence="2" key="2">
    <citation type="journal article" date="2022" name="Microb. Genom.">
        <title>A chromosome-scale genome assembly of the tomato pathogen Cladosporium fulvum reveals a compartmentalized genome architecture and the presence of a dispensable chromosome.</title>
        <authorList>
            <person name="Zaccaron A.Z."/>
            <person name="Chen L.H."/>
            <person name="Samaras A."/>
            <person name="Stergiopoulos I."/>
        </authorList>
    </citation>
    <scope>NUCLEOTIDE SEQUENCE</scope>
    <source>
        <strain evidence="2">Race5_Kim</strain>
    </source>
</reference>
<dbReference type="GeneID" id="71986080"/>
<sequence>MPTAAALASCTDHEWLTKLCKTFGADVINLDERPNHRHGGGRPYRDKIDDLLQDGLVRDTPYSNTRSRRNNGTDARMSGGLPEQQGQSGQRQRARAGERGSSSRRTSGTHNDYNLSPGGPARHGQPRTNPTGSS</sequence>
<gene>
    <name evidence="2" type="ORF">CLAFUR5_06202</name>
</gene>